<feature type="coiled-coil region" evidence="1">
    <location>
        <begin position="481"/>
        <end position="525"/>
    </location>
</feature>
<dbReference type="InterPro" id="IPR056558">
    <property type="entry name" value="LAMB1-4_helical"/>
</dbReference>
<dbReference type="SUPFAM" id="SSF57997">
    <property type="entry name" value="Tropomyosin"/>
    <property type="match status" value="1"/>
</dbReference>
<evidence type="ECO:0000259" key="3">
    <source>
        <dbReference type="Pfam" id="PF23219"/>
    </source>
</evidence>
<feature type="region of interest" description="Disordered" evidence="2">
    <location>
        <begin position="61"/>
        <end position="86"/>
    </location>
</feature>
<keyword evidence="1" id="KW-0175">Coiled coil</keyword>
<accession>A0A4Z2FBY2</accession>
<dbReference type="CDD" id="cd22295">
    <property type="entry name" value="cc_LAMB_C"/>
    <property type="match status" value="1"/>
</dbReference>
<evidence type="ECO:0000256" key="2">
    <source>
        <dbReference type="SAM" id="MobiDB-lite"/>
    </source>
</evidence>
<sequence>MGVARELNATTEEERALRRRLSGLEGELRDANATVAAKQGLLHDYLTSGFTDQFEKVKKSHQESVGAEQRCNASVSGPLSAVEQSRDTRGVTEGLLDASRHNFLRALAAQNQTLSALQHDAHGLDRKLLHLSHQVCGGHSNASANGSCPDSRCGGIGCLDDQGNAVCGGEGCNGTASAIAGALQLARNATDGLSAANEELQGVARKLKDIAALTLDVKNQAMTTLEKAQKKKEHFENNNKKLKDFIKKIRDFLTEEGADPESIEKVALRVLAISLPVNRTTLDSMVLQIKESLANLSDIQGVVNRTAEHVGRAEELLAAARDAKVRAEGVNDAANVTKRALDVSEDAIGKARAALEEARDNLNSTRNATAEVDSRLTRLEDKQADVTMRLDNLSAEVEALKNKTEQNRRMAEDAEARAANATRLASSLEQSLNETEERYRELQGKVESLGGASGDLNHVNQRAQDIKKEAEDLFGKATKGIDQLKKLEKKFRSNEQRMQKQRLELDELKENATVVRDEIRDQVQKYSNCV</sequence>
<keyword evidence="5" id="KW-1185">Reference proteome</keyword>
<evidence type="ECO:0000256" key="1">
    <source>
        <dbReference type="SAM" id="Coils"/>
    </source>
</evidence>
<feature type="coiled-coil region" evidence="1">
    <location>
        <begin position="218"/>
        <end position="245"/>
    </location>
</feature>
<reference evidence="4 5" key="1">
    <citation type="submission" date="2019-03" db="EMBL/GenBank/DDBJ databases">
        <title>First draft genome of Liparis tanakae, snailfish: a comprehensive survey of snailfish specific genes.</title>
        <authorList>
            <person name="Kim W."/>
            <person name="Song I."/>
            <person name="Jeong J.-H."/>
            <person name="Kim D."/>
            <person name="Kim S."/>
            <person name="Ryu S."/>
            <person name="Song J.Y."/>
            <person name="Lee S.K."/>
        </authorList>
    </citation>
    <scope>NUCLEOTIDE SEQUENCE [LARGE SCALE GENOMIC DNA]</scope>
    <source>
        <tissue evidence="4">Muscle</tissue>
    </source>
</reference>
<comment type="caution">
    <text evidence="4">The sequence shown here is derived from an EMBL/GenBank/DDBJ whole genome shotgun (WGS) entry which is preliminary data.</text>
</comment>
<gene>
    <name evidence="4" type="primary">Lamb2_1</name>
    <name evidence="4" type="ORF">EYF80_051148</name>
</gene>
<dbReference type="Proteomes" id="UP000314294">
    <property type="component" value="Unassembled WGS sequence"/>
</dbReference>
<dbReference type="Pfam" id="PF23219">
    <property type="entry name" value="LAMB1"/>
    <property type="match status" value="1"/>
</dbReference>
<feature type="domain" description="LAMB1/2/3/4 helical" evidence="3">
    <location>
        <begin position="184"/>
        <end position="303"/>
    </location>
</feature>
<feature type="coiled-coil region" evidence="1">
    <location>
        <begin position="7"/>
        <end position="34"/>
    </location>
</feature>
<organism evidence="4 5">
    <name type="scientific">Liparis tanakae</name>
    <name type="common">Tanaka's snailfish</name>
    <dbReference type="NCBI Taxonomy" id="230148"/>
    <lineage>
        <taxon>Eukaryota</taxon>
        <taxon>Metazoa</taxon>
        <taxon>Chordata</taxon>
        <taxon>Craniata</taxon>
        <taxon>Vertebrata</taxon>
        <taxon>Euteleostomi</taxon>
        <taxon>Actinopterygii</taxon>
        <taxon>Neopterygii</taxon>
        <taxon>Teleostei</taxon>
        <taxon>Neoteleostei</taxon>
        <taxon>Acanthomorphata</taxon>
        <taxon>Eupercaria</taxon>
        <taxon>Perciformes</taxon>
        <taxon>Cottioidei</taxon>
        <taxon>Cottales</taxon>
        <taxon>Liparidae</taxon>
        <taxon>Liparis</taxon>
    </lineage>
</organism>
<evidence type="ECO:0000313" key="5">
    <source>
        <dbReference type="Proteomes" id="UP000314294"/>
    </source>
</evidence>
<dbReference type="AlphaFoldDB" id="A0A4Z2FBY2"/>
<evidence type="ECO:0000313" key="4">
    <source>
        <dbReference type="EMBL" id="TNN38678.1"/>
    </source>
</evidence>
<protein>
    <submittedName>
        <fullName evidence="4">Laminin subunit beta-2</fullName>
    </submittedName>
</protein>
<proteinExistence type="predicted"/>
<name>A0A4Z2FBY2_9TELE</name>
<dbReference type="EMBL" id="SRLO01001350">
    <property type="protein sequence ID" value="TNN38678.1"/>
    <property type="molecule type" value="Genomic_DNA"/>
</dbReference>
<dbReference type="OrthoDB" id="5985440at2759"/>
<feature type="coiled-coil region" evidence="1">
    <location>
        <begin position="341"/>
        <end position="452"/>
    </location>
</feature>